<proteinExistence type="predicted"/>
<reference evidence="2" key="1">
    <citation type="submission" date="2022-12" db="EMBL/GenBank/DDBJ databases">
        <title>Gycomyces niveus sp.nov., a novel actinomycete isolated from soil in Shouguang.</title>
        <authorList>
            <person name="Yang X."/>
        </authorList>
    </citation>
    <scope>NUCLEOTIDE SEQUENCE</scope>
    <source>
        <strain evidence="2">DSM 44724</strain>
    </source>
</reference>
<dbReference type="EMBL" id="JAPZVQ010000022">
    <property type="protein sequence ID" value="MDA1388020.1"/>
    <property type="molecule type" value="Genomic_DNA"/>
</dbReference>
<dbReference type="Pfam" id="PF11273">
    <property type="entry name" value="DUF3073"/>
    <property type="match status" value="1"/>
</dbReference>
<dbReference type="RefSeq" id="WP_270124576.1">
    <property type="nucleotide sequence ID" value="NZ_BAAAOM010000004.1"/>
</dbReference>
<feature type="region of interest" description="Disordered" evidence="1">
    <location>
        <begin position="1"/>
        <end position="57"/>
    </location>
</feature>
<dbReference type="Proteomes" id="UP001145799">
    <property type="component" value="Unassembled WGS sequence"/>
</dbReference>
<feature type="compositionally biased region" description="Acidic residues" evidence="1">
    <location>
        <begin position="41"/>
        <end position="51"/>
    </location>
</feature>
<evidence type="ECO:0000313" key="3">
    <source>
        <dbReference type="Proteomes" id="UP001145799"/>
    </source>
</evidence>
<dbReference type="AlphaFoldDB" id="A0A9X3SWN2"/>
<evidence type="ECO:0000313" key="2">
    <source>
        <dbReference type="EMBL" id="MDA1388020.1"/>
    </source>
</evidence>
<gene>
    <name evidence="2" type="ORF">O2L01_23705</name>
</gene>
<feature type="compositionally biased region" description="Basic residues" evidence="1">
    <location>
        <begin position="1"/>
        <end position="19"/>
    </location>
</feature>
<protein>
    <submittedName>
        <fullName evidence="2">DUF3073 domain-containing protein</fullName>
    </submittedName>
</protein>
<accession>A0A9X3SWN2</accession>
<feature type="compositionally biased region" description="Basic and acidic residues" evidence="1">
    <location>
        <begin position="27"/>
        <end position="40"/>
    </location>
</feature>
<comment type="caution">
    <text evidence="2">The sequence shown here is derived from an EMBL/GenBank/DDBJ whole genome shotgun (WGS) entry which is preliminary data.</text>
</comment>
<name>A0A9X3SWN2_9ACTN</name>
<feature type="region of interest" description="Disordered" evidence="1">
    <location>
        <begin position="81"/>
        <end position="101"/>
    </location>
</feature>
<dbReference type="InterPro" id="IPR021426">
    <property type="entry name" value="DUF3073"/>
</dbReference>
<organism evidence="2 3">
    <name type="scientific">Glycomyces lechevalierae</name>
    <dbReference type="NCBI Taxonomy" id="256034"/>
    <lineage>
        <taxon>Bacteria</taxon>
        <taxon>Bacillati</taxon>
        <taxon>Actinomycetota</taxon>
        <taxon>Actinomycetes</taxon>
        <taxon>Glycomycetales</taxon>
        <taxon>Glycomycetaceae</taxon>
        <taxon>Glycomyces</taxon>
    </lineage>
</organism>
<evidence type="ECO:0000256" key="1">
    <source>
        <dbReference type="SAM" id="MobiDB-lite"/>
    </source>
</evidence>
<sequence>MGRGRAKAKQTKVARKLKYHTPNTDIRALERELGGGRQDEVDIEPPEEEPDPYAAYADRYDGDEDELREDDWLPPKKQLAGRLLEADQAGPPDRYRNLHIQ</sequence>